<dbReference type="PROSITE" id="PS51257">
    <property type="entry name" value="PROKAR_LIPOPROTEIN"/>
    <property type="match status" value="1"/>
</dbReference>
<proteinExistence type="predicted"/>
<reference evidence="2" key="1">
    <citation type="submission" date="2018-01" db="EMBL/GenBank/DDBJ databases">
        <title>An insight into the sialome of Amazonian anophelines.</title>
        <authorList>
            <person name="Ribeiro J.M."/>
            <person name="Scarpassa V."/>
            <person name="Calvo E."/>
        </authorList>
    </citation>
    <scope>NUCLEOTIDE SEQUENCE</scope>
    <source>
        <tissue evidence="2">Salivary glands</tissue>
    </source>
</reference>
<dbReference type="AlphaFoldDB" id="A0A2M4CEJ5"/>
<keyword evidence="1" id="KW-0732">Signal</keyword>
<feature type="signal peptide" evidence="1">
    <location>
        <begin position="1"/>
        <end position="19"/>
    </location>
</feature>
<dbReference type="EMBL" id="GGFJ01014592">
    <property type="protein sequence ID" value="MBW63733.1"/>
    <property type="molecule type" value="Transcribed_RNA"/>
</dbReference>
<accession>A0A2M4CEJ5</accession>
<name>A0A2M4CEJ5_9DIPT</name>
<protein>
    <submittedName>
        <fullName evidence="2">Putative secreted protein</fullName>
    </submittedName>
</protein>
<organism evidence="2">
    <name type="scientific">Anopheles marajoara</name>
    <dbReference type="NCBI Taxonomy" id="58244"/>
    <lineage>
        <taxon>Eukaryota</taxon>
        <taxon>Metazoa</taxon>
        <taxon>Ecdysozoa</taxon>
        <taxon>Arthropoda</taxon>
        <taxon>Hexapoda</taxon>
        <taxon>Insecta</taxon>
        <taxon>Pterygota</taxon>
        <taxon>Neoptera</taxon>
        <taxon>Endopterygota</taxon>
        <taxon>Diptera</taxon>
        <taxon>Nematocera</taxon>
        <taxon>Culicoidea</taxon>
        <taxon>Culicidae</taxon>
        <taxon>Anophelinae</taxon>
        <taxon>Anopheles</taxon>
    </lineage>
</organism>
<feature type="chain" id="PRO_5014617324" evidence="1">
    <location>
        <begin position="20"/>
        <end position="69"/>
    </location>
</feature>
<sequence length="69" mass="8004">MKPVLLASKVCAILSLSLGCLYSRMQMTPENHVSATQMYCCYKCNSCMHTVRSFVWRKIYGERCEFRAQ</sequence>
<evidence type="ECO:0000313" key="2">
    <source>
        <dbReference type="EMBL" id="MBW63733.1"/>
    </source>
</evidence>
<evidence type="ECO:0000256" key="1">
    <source>
        <dbReference type="SAM" id="SignalP"/>
    </source>
</evidence>